<dbReference type="SUPFAM" id="SSF54211">
    <property type="entry name" value="Ribosomal protein S5 domain 2-like"/>
    <property type="match status" value="1"/>
</dbReference>
<dbReference type="InterPro" id="IPR001498">
    <property type="entry name" value="Impact_N"/>
</dbReference>
<dbReference type="PANTHER" id="PTHR16301:SF20">
    <property type="entry name" value="IMPACT FAMILY MEMBER YIGZ"/>
    <property type="match status" value="1"/>
</dbReference>
<organism evidence="4">
    <name type="scientific">bioreactor metagenome</name>
    <dbReference type="NCBI Taxonomy" id="1076179"/>
    <lineage>
        <taxon>unclassified sequences</taxon>
        <taxon>metagenomes</taxon>
        <taxon>ecological metagenomes</taxon>
    </lineage>
</organism>
<accession>A0A645E328</accession>
<dbReference type="Gene3D" id="3.30.70.240">
    <property type="match status" value="1"/>
</dbReference>
<evidence type="ECO:0000259" key="3">
    <source>
        <dbReference type="Pfam" id="PF09186"/>
    </source>
</evidence>
<dbReference type="PANTHER" id="PTHR16301">
    <property type="entry name" value="IMPACT-RELATED"/>
    <property type="match status" value="1"/>
</dbReference>
<protein>
    <submittedName>
        <fullName evidence="4">IMPACT family member YigZ</fullName>
    </submittedName>
</protein>
<name>A0A645E328_9ZZZZ</name>
<feature type="domain" description="Impact N-terminal" evidence="2">
    <location>
        <begin position="2"/>
        <end position="95"/>
    </location>
</feature>
<comment type="caution">
    <text evidence="4">The sequence shown here is derived from an EMBL/GenBank/DDBJ whole genome shotgun (WGS) entry which is preliminary data.</text>
</comment>
<dbReference type="InterPro" id="IPR023582">
    <property type="entry name" value="Impact"/>
</dbReference>
<dbReference type="Pfam" id="PF09186">
    <property type="entry name" value="DUF1949"/>
    <property type="match status" value="1"/>
</dbReference>
<dbReference type="SUPFAM" id="SSF54980">
    <property type="entry name" value="EF-G C-terminal domain-like"/>
    <property type="match status" value="1"/>
</dbReference>
<dbReference type="EMBL" id="VSSQ01042571">
    <property type="protein sequence ID" value="MPM96170.1"/>
    <property type="molecule type" value="Genomic_DNA"/>
</dbReference>
<evidence type="ECO:0000259" key="2">
    <source>
        <dbReference type="Pfam" id="PF01205"/>
    </source>
</evidence>
<dbReference type="Gene3D" id="3.30.230.30">
    <property type="entry name" value="Impact, N-terminal domain"/>
    <property type="match status" value="1"/>
</dbReference>
<dbReference type="InterPro" id="IPR036956">
    <property type="entry name" value="Impact_N_sf"/>
</dbReference>
<reference evidence="4" key="1">
    <citation type="submission" date="2019-08" db="EMBL/GenBank/DDBJ databases">
        <authorList>
            <person name="Kucharzyk K."/>
            <person name="Murdoch R.W."/>
            <person name="Higgins S."/>
            <person name="Loffler F."/>
        </authorList>
    </citation>
    <scope>NUCLEOTIDE SEQUENCE</scope>
</reference>
<feature type="domain" description="UPF0029" evidence="3">
    <location>
        <begin position="111"/>
        <end position="166"/>
    </location>
</feature>
<dbReference type="InterPro" id="IPR020568">
    <property type="entry name" value="Ribosomal_Su5_D2-typ_SF"/>
</dbReference>
<comment type="similarity">
    <text evidence="1">Belongs to the IMPACT family.</text>
</comment>
<evidence type="ECO:0000313" key="4">
    <source>
        <dbReference type="EMBL" id="MPM96170.1"/>
    </source>
</evidence>
<dbReference type="GO" id="GO:0006446">
    <property type="term" value="P:regulation of translational initiation"/>
    <property type="evidence" value="ECO:0007669"/>
    <property type="project" value="TreeGrafter"/>
</dbReference>
<dbReference type="InterPro" id="IPR035647">
    <property type="entry name" value="EFG_III/V"/>
</dbReference>
<dbReference type="AlphaFoldDB" id="A0A645E328"/>
<proteinExistence type="inferred from homology"/>
<sequence length="181" mass="19896">MESEEGALELLEHTRKRYYDARHNCFAYSIGRLGETARFSDDGEPGGTAGAPMMEAIRHSGVTDLIVIATRYFGGILLGTGGLVRAYSKTAQDAIAAAKPVDMVACVRCALTIEYPLWGRVESALHAFGCAIENVVYTDMVHTELFVKSGEEAALRQKLLDAANGRLELETYETAYRKWII</sequence>
<dbReference type="InterPro" id="IPR015269">
    <property type="entry name" value="UPF0029_Impact_C"/>
</dbReference>
<gene>
    <name evidence="4" type="primary">yigZ_19</name>
    <name evidence="4" type="ORF">SDC9_143328</name>
</gene>
<evidence type="ECO:0000256" key="1">
    <source>
        <dbReference type="ARBA" id="ARBA00007665"/>
    </source>
</evidence>
<dbReference type="GO" id="GO:0005737">
    <property type="term" value="C:cytoplasm"/>
    <property type="evidence" value="ECO:0007669"/>
    <property type="project" value="TreeGrafter"/>
</dbReference>
<dbReference type="Pfam" id="PF01205">
    <property type="entry name" value="Impact_N"/>
    <property type="match status" value="1"/>
</dbReference>